<evidence type="ECO:0000256" key="2">
    <source>
        <dbReference type="ARBA" id="ARBA00022840"/>
    </source>
</evidence>
<keyword evidence="2 6" id="KW-0067">ATP-binding</keyword>
<evidence type="ECO:0000256" key="7">
    <source>
        <dbReference type="SAM" id="Coils"/>
    </source>
</evidence>
<comment type="similarity">
    <text evidence="6">Belongs to the TRAFAC class myosin-kinesin ATPase superfamily. Kinesin family.</text>
</comment>
<name>A0ABQ9E995_TEGGR</name>
<dbReference type="PROSITE" id="PS50067">
    <property type="entry name" value="KINESIN_MOTOR_2"/>
    <property type="match status" value="1"/>
</dbReference>
<feature type="domain" description="Kinesin motor" evidence="8">
    <location>
        <begin position="12"/>
        <end position="341"/>
    </location>
</feature>
<dbReference type="InterPro" id="IPR027417">
    <property type="entry name" value="P-loop_NTPase"/>
</dbReference>
<evidence type="ECO:0000259" key="8">
    <source>
        <dbReference type="PROSITE" id="PS50067"/>
    </source>
</evidence>
<dbReference type="Gene3D" id="3.40.850.10">
    <property type="entry name" value="Kinesin motor domain"/>
    <property type="match status" value="1"/>
</dbReference>
<keyword evidence="10" id="KW-1185">Reference proteome</keyword>
<reference evidence="9 10" key="1">
    <citation type="submission" date="2022-12" db="EMBL/GenBank/DDBJ databases">
        <title>Chromosome-level genome of Tegillarca granosa.</title>
        <authorList>
            <person name="Kim J."/>
        </authorList>
    </citation>
    <scope>NUCLEOTIDE SEQUENCE [LARGE SCALE GENOMIC DNA]</scope>
    <source>
        <strain evidence="9">Teg-2019</strain>
        <tissue evidence="9">Adductor muscle</tissue>
    </source>
</reference>
<organism evidence="9 10">
    <name type="scientific">Tegillarca granosa</name>
    <name type="common">Malaysian cockle</name>
    <name type="synonym">Anadara granosa</name>
    <dbReference type="NCBI Taxonomy" id="220873"/>
    <lineage>
        <taxon>Eukaryota</taxon>
        <taxon>Metazoa</taxon>
        <taxon>Spiralia</taxon>
        <taxon>Lophotrochozoa</taxon>
        <taxon>Mollusca</taxon>
        <taxon>Bivalvia</taxon>
        <taxon>Autobranchia</taxon>
        <taxon>Pteriomorphia</taxon>
        <taxon>Arcoida</taxon>
        <taxon>Arcoidea</taxon>
        <taxon>Arcidae</taxon>
        <taxon>Tegillarca</taxon>
    </lineage>
</organism>
<dbReference type="SUPFAM" id="SSF49879">
    <property type="entry name" value="SMAD/FHA domain"/>
    <property type="match status" value="1"/>
</dbReference>
<evidence type="ECO:0000256" key="3">
    <source>
        <dbReference type="ARBA" id="ARBA00023054"/>
    </source>
</evidence>
<dbReference type="Proteomes" id="UP001217089">
    <property type="component" value="Unassembled WGS sequence"/>
</dbReference>
<evidence type="ECO:0000256" key="6">
    <source>
        <dbReference type="PROSITE-ProRule" id="PRU00283"/>
    </source>
</evidence>
<dbReference type="SUPFAM" id="SSF52540">
    <property type="entry name" value="P-loop containing nucleoside triphosphate hydrolases"/>
    <property type="match status" value="1"/>
</dbReference>
<protein>
    <recommendedName>
        <fullName evidence="8">Kinesin motor domain-containing protein</fullName>
    </recommendedName>
</protein>
<keyword evidence="3 7" id="KW-0175">Coiled coil</keyword>
<evidence type="ECO:0000256" key="5">
    <source>
        <dbReference type="PROSITE-ProRule" id="PRU00182"/>
    </source>
</evidence>
<keyword evidence="1 6" id="KW-0547">Nucleotide-binding</keyword>
<dbReference type="SMART" id="SM00129">
    <property type="entry name" value="KISc"/>
    <property type="match status" value="1"/>
</dbReference>
<evidence type="ECO:0000313" key="9">
    <source>
        <dbReference type="EMBL" id="KAJ8301882.1"/>
    </source>
</evidence>
<dbReference type="Gene3D" id="2.60.200.20">
    <property type="match status" value="1"/>
</dbReference>
<proteinExistence type="inferred from homology"/>
<keyword evidence="4 6" id="KW-0505">Motor protein</keyword>
<sequence>MAAYTDDVEELAIKVAMRFRPMNVRELNQNAENIVTFSDGKLDIQDPVDKKPKTFNFNHLYNPNSSQEKIFEDFGTDLVESFENGFNGAVIAYGQTGTGKSYTIFGQEETPGLCPRFIENLFSRVENSQSDDVSYQATISVYEIYNEAVNDLLVERKNAVQCHIRQSKNAGFYVTNLTFEVINSYKQASRILERALRNRTVAATMMNFNSSRGHLIVEFQMQKVRTEGTKKMQLFTTLKFVDLAGSERVSSTGATGDRLKEGANINRSLSSLGNVIYALYQRSQGNTKVIVPYRNSVLTKLLKNEIGGNCKTIIICTASPVDFSFDETLSTLRYASRLAFVKNQTKINMTKLDEAENEKLTKLLTDKETKKEDRDKKVEEQIKRQKSEIGSDQKPNIDLTIKEKKIPWKDEDKFLKMDDKTPHLLNLHEDSTISGKIFYPIERGSKITVGNPRDTSENPDIVLLGPSISIRHAVMQNEEGTVNVLPLEGDVYINGMKIRKTNTQLQHNDRVMFGGNNLGLYVFKDPLKEAELKKKNSFINNVNFEFAQREIARYADVEIYLSTEDIYLKEKIVRLEQNVKEANGMAKELNRPVKFDIVLISAISLGEVRDMCHIFIQGRYDNNGMQREFLWTEDDFYDRFAMMSTEYGKTPEQLKASKSEDENEKYVDPFVEPEESAALIGVVFIPLMGLSSMKRTEEMFSIESTRNNGYVNIGVCPCDSQGREIDDYRDPMDLLGHQLNFKIKINKAKDLPEKYLQKEKIKELRARKKAKHEKMEQKKAEVKELKEIVKNKDSVLEKIEAKAKASNDPLAKDILEILKGNT</sequence>
<dbReference type="PANTHER" id="PTHR47117">
    <property type="entry name" value="STAR-RELATED LIPID TRANSFER PROTEIN 9"/>
    <property type="match status" value="1"/>
</dbReference>
<dbReference type="InterPro" id="IPR001752">
    <property type="entry name" value="Kinesin_motor_dom"/>
</dbReference>
<dbReference type="InterPro" id="IPR036961">
    <property type="entry name" value="Kinesin_motor_dom_sf"/>
</dbReference>
<evidence type="ECO:0000313" key="10">
    <source>
        <dbReference type="Proteomes" id="UP001217089"/>
    </source>
</evidence>
<dbReference type="InterPro" id="IPR000253">
    <property type="entry name" value="FHA_dom"/>
</dbReference>
<dbReference type="Pfam" id="PF00498">
    <property type="entry name" value="FHA"/>
    <property type="match status" value="1"/>
</dbReference>
<comment type="caution">
    <text evidence="9">The sequence shown here is derived from an EMBL/GenBank/DDBJ whole genome shotgun (WGS) entry which is preliminary data.</text>
</comment>
<dbReference type="PROSITE" id="PS50889">
    <property type="entry name" value="S4"/>
    <property type="match status" value="1"/>
</dbReference>
<evidence type="ECO:0000256" key="1">
    <source>
        <dbReference type="ARBA" id="ARBA00022741"/>
    </source>
</evidence>
<dbReference type="EMBL" id="JARBDR010000918">
    <property type="protein sequence ID" value="KAJ8301882.1"/>
    <property type="molecule type" value="Genomic_DNA"/>
</dbReference>
<evidence type="ECO:0000256" key="4">
    <source>
        <dbReference type="ARBA" id="ARBA00023175"/>
    </source>
</evidence>
<dbReference type="PRINTS" id="PR00380">
    <property type="entry name" value="KINESINHEAVY"/>
</dbReference>
<gene>
    <name evidence="9" type="ORF">KUTeg_020869</name>
</gene>
<dbReference type="Pfam" id="PF00225">
    <property type="entry name" value="Kinesin"/>
    <property type="match status" value="1"/>
</dbReference>
<keyword evidence="5" id="KW-0694">RNA-binding</keyword>
<dbReference type="InterPro" id="IPR008984">
    <property type="entry name" value="SMAD_FHA_dom_sf"/>
</dbReference>
<accession>A0ABQ9E995</accession>
<feature type="binding site" evidence="6">
    <location>
        <begin position="94"/>
        <end position="101"/>
    </location>
    <ligand>
        <name>ATP</name>
        <dbReference type="ChEBI" id="CHEBI:30616"/>
    </ligand>
</feature>
<feature type="coiled-coil region" evidence="7">
    <location>
        <begin position="758"/>
        <end position="802"/>
    </location>
</feature>